<sequence>MNPETAAALGEAWRDDYPWEFITRLTEIGDRMGGSPGERRAADLVAEGFERAGAREVEVESFEMTRWTRGDAELAVTDPVERSFETIALPYSPAGEVSGELVDAGHGTPDELDAVDVEGNIVVASTTTPKGSRFVHRMEKFGHAAAAGAEAFVFRNHKAGQLPPTGSLRFDREAAIPGVGVSLETGDWLTDYADRGAQAHLRVDAETTPGRSHNAHAQLGPETEDEILVVGHHDAHDIAEGALDNGCGITVVVAAAHLLAEMDLDTRVRVAGVGCEETGLLGADALAERLDLDSVRAVVNVDGAGRFRDLRAHTHGSETMAELVASVADEANQPIAVRQQVHPFSDHWPFLKRGVPALQLHSESGERGRGWGHTHADTRDKVDDRNLREHAMLTALLVREVAARDEIPRPSAASVAGNLRSGDYEEGMKAAGIWPEGWD</sequence>
<proteinExistence type="predicted"/>
<dbReference type="GO" id="GO:0006508">
    <property type="term" value="P:proteolysis"/>
    <property type="evidence" value="ECO:0007669"/>
    <property type="project" value="UniProtKB-KW"/>
</dbReference>
<dbReference type="Proteomes" id="UP000830434">
    <property type="component" value="Chromosome"/>
</dbReference>
<dbReference type="EMBL" id="CP096658">
    <property type="protein sequence ID" value="UPW01385.1"/>
    <property type="molecule type" value="Genomic_DNA"/>
</dbReference>
<dbReference type="GO" id="GO:0004180">
    <property type="term" value="F:carboxypeptidase activity"/>
    <property type="evidence" value="ECO:0007669"/>
    <property type="project" value="UniProtKB-KW"/>
</dbReference>
<feature type="domain" description="Peptidase M28" evidence="22">
    <location>
        <begin position="214"/>
        <end position="395"/>
    </location>
</feature>
<evidence type="ECO:0000256" key="3">
    <source>
        <dbReference type="ARBA" id="ARBA00004555"/>
    </source>
</evidence>
<evidence type="ECO:0000256" key="7">
    <source>
        <dbReference type="ARBA" id="ARBA00022645"/>
    </source>
</evidence>
<keyword evidence="6" id="KW-0964">Secreted</keyword>
<dbReference type="InterPro" id="IPR039866">
    <property type="entry name" value="CPQ"/>
</dbReference>
<dbReference type="PANTHER" id="PTHR12053">
    <property type="entry name" value="PROTEASE FAMILY M28 PLASMA GLUTAMATE CARBOXYPEPTIDASE-RELATED"/>
    <property type="match status" value="1"/>
</dbReference>
<dbReference type="PANTHER" id="PTHR12053:SF3">
    <property type="entry name" value="CARBOXYPEPTIDASE Q"/>
    <property type="match status" value="1"/>
</dbReference>
<dbReference type="GO" id="GO:0046872">
    <property type="term" value="F:metal ion binding"/>
    <property type="evidence" value="ECO:0007669"/>
    <property type="project" value="UniProtKB-KW"/>
</dbReference>
<keyword evidence="11" id="KW-0378">Hydrolase</keyword>
<evidence type="ECO:0000256" key="19">
    <source>
        <dbReference type="ARBA" id="ARBA00025833"/>
    </source>
</evidence>
<evidence type="ECO:0000256" key="1">
    <source>
        <dbReference type="ARBA" id="ARBA00004240"/>
    </source>
</evidence>
<evidence type="ECO:0000256" key="4">
    <source>
        <dbReference type="ARBA" id="ARBA00004613"/>
    </source>
</evidence>
<reference evidence="23" key="1">
    <citation type="submission" date="2022-04" db="EMBL/GenBank/DDBJ databases">
        <title>Diverse halophilic archaea isolated from saline environments.</title>
        <authorList>
            <person name="Cui H.-L."/>
        </authorList>
    </citation>
    <scope>NUCLEOTIDE SEQUENCE</scope>
    <source>
        <strain evidence="23">XZYJT40</strain>
    </source>
</reference>
<dbReference type="KEGG" id="haxz:M0R88_04605"/>
<keyword evidence="16" id="KW-0865">Zymogen</keyword>
<keyword evidence="17" id="KW-0325">Glycoprotein</keyword>
<dbReference type="Gene3D" id="3.40.630.10">
    <property type="entry name" value="Zn peptidases"/>
    <property type="match status" value="1"/>
</dbReference>
<protein>
    <recommendedName>
        <fullName evidence="5">Carboxypeptidase Q</fullName>
    </recommendedName>
    <alternativeName>
        <fullName evidence="20">Plasma glutamate carboxypeptidase</fullName>
    </alternativeName>
</protein>
<dbReference type="InterPro" id="IPR007484">
    <property type="entry name" value="Peptidase_M28"/>
</dbReference>
<evidence type="ECO:0000313" key="23">
    <source>
        <dbReference type="EMBL" id="UPW01385.1"/>
    </source>
</evidence>
<comment type="subunit">
    <text evidence="19">Homodimer. The monomeric form is inactive while the homodimer is active.</text>
</comment>
<dbReference type="InterPro" id="IPR003137">
    <property type="entry name" value="PA_domain"/>
</dbReference>
<evidence type="ECO:0000256" key="12">
    <source>
        <dbReference type="ARBA" id="ARBA00022824"/>
    </source>
</evidence>
<keyword evidence="18" id="KW-0458">Lysosome</keyword>
<evidence type="ECO:0000256" key="5">
    <source>
        <dbReference type="ARBA" id="ARBA00014116"/>
    </source>
</evidence>
<evidence type="ECO:0000259" key="22">
    <source>
        <dbReference type="Pfam" id="PF04389"/>
    </source>
</evidence>
<evidence type="ECO:0000256" key="17">
    <source>
        <dbReference type="ARBA" id="ARBA00023180"/>
    </source>
</evidence>
<keyword evidence="9" id="KW-0479">Metal-binding</keyword>
<comment type="subcellular location">
    <subcellularLocation>
        <location evidence="1">Endoplasmic reticulum</location>
    </subcellularLocation>
    <subcellularLocation>
        <location evidence="3">Golgi apparatus</location>
    </subcellularLocation>
    <subcellularLocation>
        <location evidence="2">Lysosome</location>
    </subcellularLocation>
    <subcellularLocation>
        <location evidence="4">Secreted</location>
    </subcellularLocation>
</comment>
<keyword evidence="8" id="KW-0645">Protease</keyword>
<dbReference type="RefSeq" id="WP_248655787.1">
    <property type="nucleotide sequence ID" value="NZ_CP096658.1"/>
</dbReference>
<evidence type="ECO:0000313" key="24">
    <source>
        <dbReference type="Proteomes" id="UP000830434"/>
    </source>
</evidence>
<evidence type="ECO:0000256" key="13">
    <source>
        <dbReference type="ARBA" id="ARBA00022833"/>
    </source>
</evidence>
<evidence type="ECO:0000256" key="11">
    <source>
        <dbReference type="ARBA" id="ARBA00022801"/>
    </source>
</evidence>
<evidence type="ECO:0000256" key="16">
    <source>
        <dbReference type="ARBA" id="ARBA00023145"/>
    </source>
</evidence>
<gene>
    <name evidence="23" type="ORF">M0R88_04605</name>
</gene>
<dbReference type="Pfam" id="PF04389">
    <property type="entry name" value="Peptidase_M28"/>
    <property type="match status" value="1"/>
</dbReference>
<accession>A0A8U0IL53</accession>
<evidence type="ECO:0000256" key="9">
    <source>
        <dbReference type="ARBA" id="ARBA00022723"/>
    </source>
</evidence>
<keyword evidence="7" id="KW-0121">Carboxypeptidase</keyword>
<dbReference type="GO" id="GO:0005764">
    <property type="term" value="C:lysosome"/>
    <property type="evidence" value="ECO:0007669"/>
    <property type="project" value="UniProtKB-SubCell"/>
</dbReference>
<keyword evidence="13" id="KW-0862">Zinc</keyword>
<keyword evidence="15" id="KW-0482">Metalloprotease</keyword>
<dbReference type="AlphaFoldDB" id="A0A8U0IL53"/>
<name>A0A8U0IL53_9EURY</name>
<dbReference type="GO" id="GO:0005576">
    <property type="term" value="C:extracellular region"/>
    <property type="evidence" value="ECO:0007669"/>
    <property type="project" value="UniProtKB-SubCell"/>
</dbReference>
<evidence type="ECO:0000256" key="14">
    <source>
        <dbReference type="ARBA" id="ARBA00023034"/>
    </source>
</evidence>
<evidence type="ECO:0000259" key="21">
    <source>
        <dbReference type="Pfam" id="PF02225"/>
    </source>
</evidence>
<keyword evidence="14" id="KW-0333">Golgi apparatus</keyword>
<evidence type="ECO:0000256" key="6">
    <source>
        <dbReference type="ARBA" id="ARBA00022525"/>
    </source>
</evidence>
<keyword evidence="24" id="KW-1185">Reference proteome</keyword>
<dbReference type="GO" id="GO:0070573">
    <property type="term" value="F:metallodipeptidase activity"/>
    <property type="evidence" value="ECO:0007669"/>
    <property type="project" value="InterPro"/>
</dbReference>
<dbReference type="SUPFAM" id="SSF52025">
    <property type="entry name" value="PA domain"/>
    <property type="match status" value="1"/>
</dbReference>
<dbReference type="InterPro" id="IPR046450">
    <property type="entry name" value="PA_dom_sf"/>
</dbReference>
<organism evidence="23 24">
    <name type="scientific">Halorussus gelatinilyticus</name>
    <dbReference type="NCBI Taxonomy" id="2937524"/>
    <lineage>
        <taxon>Archaea</taxon>
        <taxon>Methanobacteriati</taxon>
        <taxon>Methanobacteriota</taxon>
        <taxon>Stenosarchaea group</taxon>
        <taxon>Halobacteria</taxon>
        <taxon>Halobacteriales</taxon>
        <taxon>Haladaptataceae</taxon>
        <taxon>Halorussus</taxon>
    </lineage>
</organism>
<evidence type="ECO:0000256" key="20">
    <source>
        <dbReference type="ARBA" id="ARBA00033328"/>
    </source>
</evidence>
<dbReference type="GeneID" id="72189110"/>
<evidence type="ECO:0000256" key="15">
    <source>
        <dbReference type="ARBA" id="ARBA00023049"/>
    </source>
</evidence>
<evidence type="ECO:0000256" key="8">
    <source>
        <dbReference type="ARBA" id="ARBA00022670"/>
    </source>
</evidence>
<evidence type="ECO:0000256" key="18">
    <source>
        <dbReference type="ARBA" id="ARBA00023228"/>
    </source>
</evidence>
<feature type="domain" description="PA" evidence="21">
    <location>
        <begin position="97"/>
        <end position="189"/>
    </location>
</feature>
<dbReference type="Pfam" id="PF02225">
    <property type="entry name" value="PA"/>
    <property type="match status" value="1"/>
</dbReference>
<keyword evidence="10" id="KW-0732">Signal</keyword>
<evidence type="ECO:0000256" key="10">
    <source>
        <dbReference type="ARBA" id="ARBA00022729"/>
    </source>
</evidence>
<keyword evidence="12" id="KW-0256">Endoplasmic reticulum</keyword>
<dbReference type="Gene3D" id="3.50.30.30">
    <property type="match status" value="1"/>
</dbReference>
<dbReference type="SUPFAM" id="SSF53187">
    <property type="entry name" value="Zn-dependent exopeptidases"/>
    <property type="match status" value="1"/>
</dbReference>
<evidence type="ECO:0000256" key="2">
    <source>
        <dbReference type="ARBA" id="ARBA00004371"/>
    </source>
</evidence>